<keyword evidence="6" id="KW-1185">Reference proteome</keyword>
<dbReference type="EMBL" id="LXQA010081005">
    <property type="protein sequence ID" value="MCI11650.1"/>
    <property type="molecule type" value="Genomic_DNA"/>
</dbReference>
<feature type="non-terminal residue" evidence="5">
    <location>
        <position position="213"/>
    </location>
</feature>
<evidence type="ECO:0000313" key="5">
    <source>
        <dbReference type="EMBL" id="MCI11650.1"/>
    </source>
</evidence>
<evidence type="ECO:0000256" key="2">
    <source>
        <dbReference type="ARBA" id="ARBA00022737"/>
    </source>
</evidence>
<dbReference type="Gene3D" id="3.40.50.300">
    <property type="entry name" value="P-loop containing nucleotide triphosphate hydrolases"/>
    <property type="match status" value="1"/>
</dbReference>
<protein>
    <submittedName>
        <fullName evidence="5">TMV resistance protein N-like</fullName>
    </submittedName>
</protein>
<dbReference type="Proteomes" id="UP000265520">
    <property type="component" value="Unassembled WGS sequence"/>
</dbReference>
<evidence type="ECO:0000313" key="6">
    <source>
        <dbReference type="Proteomes" id="UP000265520"/>
    </source>
</evidence>
<dbReference type="SUPFAM" id="SSF52540">
    <property type="entry name" value="P-loop containing nucleoside triphosphate hydrolases"/>
    <property type="match status" value="1"/>
</dbReference>
<dbReference type="PANTHER" id="PTHR11017">
    <property type="entry name" value="LEUCINE-RICH REPEAT-CONTAINING PROTEIN"/>
    <property type="match status" value="1"/>
</dbReference>
<dbReference type="GO" id="GO:0043531">
    <property type="term" value="F:ADP binding"/>
    <property type="evidence" value="ECO:0007669"/>
    <property type="project" value="InterPro"/>
</dbReference>
<dbReference type="InterPro" id="IPR002182">
    <property type="entry name" value="NB-ARC"/>
</dbReference>
<dbReference type="Gene3D" id="1.10.8.430">
    <property type="entry name" value="Helical domain of apoptotic protease-activating factors"/>
    <property type="match status" value="1"/>
</dbReference>
<dbReference type="InterPro" id="IPR027417">
    <property type="entry name" value="P-loop_NTPase"/>
</dbReference>
<evidence type="ECO:0000259" key="3">
    <source>
        <dbReference type="Pfam" id="PF00931"/>
    </source>
</evidence>
<name>A0A392PJL1_9FABA</name>
<reference evidence="5 6" key="1">
    <citation type="journal article" date="2018" name="Front. Plant Sci.">
        <title>Red Clover (Trifolium pratense) and Zigzag Clover (T. medium) - A Picture of Genomic Similarities and Differences.</title>
        <authorList>
            <person name="Dluhosova J."/>
            <person name="Istvanek J."/>
            <person name="Nedelnik J."/>
            <person name="Repkova J."/>
        </authorList>
    </citation>
    <scope>NUCLEOTIDE SEQUENCE [LARGE SCALE GENOMIC DNA]</scope>
    <source>
        <strain evidence="6">cv. 10/8</strain>
        <tissue evidence="5">Leaf</tissue>
    </source>
</reference>
<feature type="domain" description="Disease resistance protein Roq1-like winged-helix" evidence="4">
    <location>
        <begin position="154"/>
        <end position="213"/>
    </location>
</feature>
<keyword evidence="2" id="KW-0677">Repeat</keyword>
<sequence length="213" mass="24780">MILQERLSQQRIFLVVDDVNELDQLNALCGSREWFGQGSIIIITTRDYDLLSRLEVDYVYTMKEMDNNESLELFSWHAFKERSPIDGFAELCRDFIKYSGGLPLALQVIGSFLMTRRRKKEWKSVLEKLKLIPNEKVLEKLRISFDGLSDDDIKEIFLDISFFFIGMDQEDVTKILKDCGHYADIGISVLVQRSLVTVDRNNKIGMHDLLQDM</sequence>
<feature type="domain" description="NB-ARC" evidence="3">
    <location>
        <begin position="3"/>
        <end position="82"/>
    </location>
</feature>
<dbReference type="InterPro" id="IPR044974">
    <property type="entry name" value="Disease_R_plants"/>
</dbReference>
<dbReference type="InterPro" id="IPR042197">
    <property type="entry name" value="Apaf_helical"/>
</dbReference>
<dbReference type="InterPro" id="IPR036390">
    <property type="entry name" value="WH_DNA-bd_sf"/>
</dbReference>
<dbReference type="AlphaFoldDB" id="A0A392PJL1"/>
<proteinExistence type="predicted"/>
<keyword evidence="1" id="KW-0433">Leucine-rich repeat</keyword>
<dbReference type="PRINTS" id="PR00364">
    <property type="entry name" value="DISEASERSIST"/>
</dbReference>
<dbReference type="Pfam" id="PF23282">
    <property type="entry name" value="WHD_ROQ1"/>
    <property type="match status" value="1"/>
</dbReference>
<dbReference type="InterPro" id="IPR058192">
    <property type="entry name" value="WHD_ROQ1-like"/>
</dbReference>
<dbReference type="SUPFAM" id="SSF46785">
    <property type="entry name" value="Winged helix' DNA-binding domain"/>
    <property type="match status" value="1"/>
</dbReference>
<organism evidence="5 6">
    <name type="scientific">Trifolium medium</name>
    <dbReference type="NCBI Taxonomy" id="97028"/>
    <lineage>
        <taxon>Eukaryota</taxon>
        <taxon>Viridiplantae</taxon>
        <taxon>Streptophyta</taxon>
        <taxon>Embryophyta</taxon>
        <taxon>Tracheophyta</taxon>
        <taxon>Spermatophyta</taxon>
        <taxon>Magnoliopsida</taxon>
        <taxon>eudicotyledons</taxon>
        <taxon>Gunneridae</taxon>
        <taxon>Pentapetalae</taxon>
        <taxon>rosids</taxon>
        <taxon>fabids</taxon>
        <taxon>Fabales</taxon>
        <taxon>Fabaceae</taxon>
        <taxon>Papilionoideae</taxon>
        <taxon>50 kb inversion clade</taxon>
        <taxon>NPAAA clade</taxon>
        <taxon>Hologalegina</taxon>
        <taxon>IRL clade</taxon>
        <taxon>Trifolieae</taxon>
        <taxon>Trifolium</taxon>
    </lineage>
</organism>
<comment type="caution">
    <text evidence="5">The sequence shown here is derived from an EMBL/GenBank/DDBJ whole genome shotgun (WGS) entry which is preliminary data.</text>
</comment>
<dbReference type="GO" id="GO:0006952">
    <property type="term" value="P:defense response"/>
    <property type="evidence" value="ECO:0007669"/>
    <property type="project" value="InterPro"/>
</dbReference>
<evidence type="ECO:0000259" key="4">
    <source>
        <dbReference type="Pfam" id="PF23282"/>
    </source>
</evidence>
<dbReference type="PANTHER" id="PTHR11017:SF271">
    <property type="entry name" value="DISEASE RESISTANCE PROTEIN (TIR-NBS-LRR CLASS) FAMILY"/>
    <property type="match status" value="1"/>
</dbReference>
<dbReference type="Pfam" id="PF00931">
    <property type="entry name" value="NB-ARC"/>
    <property type="match status" value="1"/>
</dbReference>
<accession>A0A392PJL1</accession>
<evidence type="ECO:0000256" key="1">
    <source>
        <dbReference type="ARBA" id="ARBA00022614"/>
    </source>
</evidence>